<dbReference type="RefSeq" id="WP_095045327.1">
    <property type="nucleotide sequence ID" value="NZ_LN890656.1"/>
</dbReference>
<gene>
    <name evidence="2" type="ORF">CFX0092_B0454</name>
</gene>
<dbReference type="EMBL" id="LN890656">
    <property type="protein sequence ID" value="CUS05988.1"/>
    <property type="molecule type" value="Genomic_DNA"/>
</dbReference>
<reference evidence="2" key="1">
    <citation type="submission" date="2016-01" db="EMBL/GenBank/DDBJ databases">
        <authorList>
            <person name="Mcilroy J.S."/>
            <person name="Karst M S."/>
            <person name="Albertsen M."/>
        </authorList>
    </citation>
    <scope>NUCLEOTIDE SEQUENCE</scope>
    <source>
        <strain evidence="2">Cfx-K</strain>
    </source>
</reference>
<evidence type="ECO:0000313" key="3">
    <source>
        <dbReference type="Proteomes" id="UP000215027"/>
    </source>
</evidence>
<evidence type="ECO:0000256" key="1">
    <source>
        <dbReference type="SAM" id="SignalP"/>
    </source>
</evidence>
<evidence type="ECO:0000313" key="2">
    <source>
        <dbReference type="EMBL" id="CUS05988.1"/>
    </source>
</evidence>
<dbReference type="Proteomes" id="UP000215027">
    <property type="component" value="Chromosome II"/>
</dbReference>
<proteinExistence type="predicted"/>
<dbReference type="SUPFAM" id="SSF89260">
    <property type="entry name" value="Collagen-binding domain"/>
    <property type="match status" value="1"/>
</dbReference>
<feature type="signal peptide" evidence="1">
    <location>
        <begin position="1"/>
        <end position="24"/>
    </location>
</feature>
<protein>
    <recommendedName>
        <fullName evidence="4">P/Homo B domain-containing protein</fullName>
    </recommendedName>
</protein>
<accession>A0A160T964</accession>
<dbReference type="AlphaFoldDB" id="A0A160T964"/>
<dbReference type="Gene3D" id="2.60.120.380">
    <property type="match status" value="4"/>
</dbReference>
<dbReference type="KEGG" id="pbf:CFX0092_B0454"/>
<evidence type="ECO:0008006" key="4">
    <source>
        <dbReference type="Google" id="ProtNLM"/>
    </source>
</evidence>
<feature type="chain" id="PRO_5007820732" description="P/Homo B domain-containing protein" evidence="1">
    <location>
        <begin position="25"/>
        <end position="730"/>
    </location>
</feature>
<name>A0A160T964_9CHLR</name>
<keyword evidence="3" id="KW-1185">Reference proteome</keyword>
<dbReference type="OrthoDB" id="140810at2"/>
<organism evidence="2 3">
    <name type="scientific">Candidatus Promineifilum breve</name>
    <dbReference type="NCBI Taxonomy" id="1806508"/>
    <lineage>
        <taxon>Bacteria</taxon>
        <taxon>Bacillati</taxon>
        <taxon>Chloroflexota</taxon>
        <taxon>Ardenticatenia</taxon>
        <taxon>Candidatus Promineifilales</taxon>
        <taxon>Candidatus Promineifilaceae</taxon>
        <taxon>Candidatus Promineifilum</taxon>
    </lineage>
</organism>
<sequence length="730" mass="79116">MNRKLYLLLIVLLAAMLLPANWAAAEPSVTSASFIPGEPNDTFATANEAYESYLMTPADVDFLRVDLSSAYRLQPHVNVWTDYYDPPDVLRVELALYDAGQNLLAQDTNCDEAMELPDRYVPAGLYYLRLRACAGAFDGDQVYSVDIFGWSETIEWEPNNSRATANPFLEFNDGAIQPAGDVDFYHFEGKAGEHWYANLSTLDADLNPEMSLMNAGGTVLATAGPGNLHYDLTADGTYYFRVRSASGGAGDYSIYGEGGLPWGPSPDDEEPNNTPAQAVPTTLNVNISGEVDATDTVDYYRFHAQAGDRIAVPAAIPEHHNPGYEPALYDAALHPIPLSGDSRWASLPATGDYYLAFSISPSHNMGIYYTELVLLAEGEPNDTIETAIPVVVGQTVEFISDFPCDTDWYRFQGRAGDVFRNVHRFGPDDQPMLLDANGSPIQYVEVLPADGVYFLATAPTYFDDEDGRECIEWDDLVRVGEALWVSAAVDGLGGNAAIKAGDIVTRQTAAGQWQLVFDASDVGITKNVAAFERKPNGSILMSLAAAQNVPGLGKVMPHDIIQFLPTSLGDTTTGTFQWFLDGSDVGLTTSGEKIDAILMFRDIDNPLRISTSGAGSAPKNNGGTLKWADEDIINFVGTAYGANSAGNWRMHLNGSDVPGLAAEDINAATRVELYPQHESYLLLSMATNFVIDGRAGTPLDVIIGEEWLTAVQQLTDKKIDGLAIGPAWMP</sequence>
<keyword evidence="1" id="KW-0732">Signal</keyword>